<gene>
    <name evidence="2" type="ORF">MCQ_01289</name>
</gene>
<keyword evidence="1" id="KW-0472">Membrane</keyword>
<evidence type="ECO:0000256" key="1">
    <source>
        <dbReference type="SAM" id="Phobius"/>
    </source>
</evidence>
<keyword evidence="1" id="KW-1133">Transmembrane helix</keyword>
<sequence>MLRKLFTFKASIKLILITTLLSNVGIFMVIPFLAIYFSKLNSLSTTEVGIIIGIAFWCQRAGSLLGGLPPIMSM</sequence>
<dbReference type="EMBL" id="AILU01000035">
    <property type="protein sequence ID" value="EJF78455.1"/>
    <property type="molecule type" value="Genomic_DNA"/>
</dbReference>
<dbReference type="SUPFAM" id="SSF103473">
    <property type="entry name" value="MFS general substrate transporter"/>
    <property type="match status" value="1"/>
</dbReference>
<dbReference type="InterPro" id="IPR036259">
    <property type="entry name" value="MFS_trans_sf"/>
</dbReference>
<dbReference type="Proteomes" id="UP000008947">
    <property type="component" value="Unassembled WGS sequence"/>
</dbReference>
<dbReference type="Gene3D" id="1.20.1250.20">
    <property type="entry name" value="MFS general substrate transporter like domains"/>
    <property type="match status" value="1"/>
</dbReference>
<evidence type="ECO:0000313" key="2">
    <source>
        <dbReference type="EMBL" id="EJF78455.1"/>
    </source>
</evidence>
<evidence type="ECO:0008006" key="4">
    <source>
        <dbReference type="Google" id="ProtNLM"/>
    </source>
</evidence>
<feature type="transmembrane region" description="Helical" evidence="1">
    <location>
        <begin position="48"/>
        <end position="68"/>
    </location>
</feature>
<reference evidence="2 3" key="1">
    <citation type="submission" date="2012-03" db="EMBL/GenBank/DDBJ databases">
        <title>The Genome Sequence of Bartonella washoensis Sb944nv.</title>
        <authorList>
            <consortium name="The Broad Institute Genome Sequencing Platform"/>
            <consortium name="The Broad Institute Genome Sequencing Center for Infectious Disease"/>
            <person name="Feldgarden M."/>
            <person name="Kirby J."/>
            <person name="Kosoy M."/>
            <person name="Birtles R."/>
            <person name="Probert W.S."/>
            <person name="Chiaraviglio L."/>
            <person name="Young S.K."/>
            <person name="Zeng Q."/>
            <person name="Gargeya S."/>
            <person name="Fitzgerald M."/>
            <person name="Haas B."/>
            <person name="Abouelleil A."/>
            <person name="Alvarado L."/>
            <person name="Arachchi H.M."/>
            <person name="Berlin A."/>
            <person name="Chapman S.B."/>
            <person name="Gearin G."/>
            <person name="Goldberg J."/>
            <person name="Griggs A."/>
            <person name="Gujja S."/>
            <person name="Hansen M."/>
            <person name="Heiman D."/>
            <person name="Howarth C."/>
            <person name="Larimer J."/>
            <person name="Lui A."/>
            <person name="MacDonald P.J.P."/>
            <person name="McCowen C."/>
            <person name="Montmayeur A."/>
            <person name="Murphy C."/>
            <person name="Neiman D."/>
            <person name="Pearson M."/>
            <person name="Priest M."/>
            <person name="Roberts A."/>
            <person name="Saif S."/>
            <person name="Shea T."/>
            <person name="Sisk P."/>
            <person name="Stolte C."/>
            <person name="Sykes S."/>
            <person name="Wortman J."/>
            <person name="Nusbaum C."/>
            <person name="Birren B."/>
        </authorList>
    </citation>
    <scope>NUCLEOTIDE SEQUENCE [LARGE SCALE GENOMIC DNA]</scope>
    <source>
        <strain evidence="2 3">Sb944nv</strain>
    </source>
</reference>
<dbReference type="AlphaFoldDB" id="J1J453"/>
<dbReference type="HOGENOM" id="CLU_2680239_0_0_5"/>
<proteinExistence type="predicted"/>
<dbReference type="PATRIC" id="fig|1094563.3.peg.1515"/>
<accession>J1J453</accession>
<comment type="caution">
    <text evidence="2">The sequence shown here is derived from an EMBL/GenBank/DDBJ whole genome shotgun (WGS) entry which is preliminary data.</text>
</comment>
<protein>
    <recommendedName>
        <fullName evidence="4">Major facilitator superfamily (MFS) profile domain-containing protein</fullName>
    </recommendedName>
</protein>
<name>J1J453_9HYPH</name>
<keyword evidence="1" id="KW-0812">Transmembrane</keyword>
<evidence type="ECO:0000313" key="3">
    <source>
        <dbReference type="Proteomes" id="UP000008947"/>
    </source>
</evidence>
<feature type="transmembrane region" description="Helical" evidence="1">
    <location>
        <begin position="12"/>
        <end position="36"/>
    </location>
</feature>
<organism evidence="2 3">
    <name type="scientific">Candidatus Bartonella washoeensis Sb944nv</name>
    <dbReference type="NCBI Taxonomy" id="1094563"/>
    <lineage>
        <taxon>Bacteria</taxon>
        <taxon>Pseudomonadati</taxon>
        <taxon>Pseudomonadota</taxon>
        <taxon>Alphaproteobacteria</taxon>
        <taxon>Hyphomicrobiales</taxon>
        <taxon>Bartonellaceae</taxon>
        <taxon>Bartonella</taxon>
    </lineage>
</organism>
<keyword evidence="3" id="KW-1185">Reference proteome</keyword>